<protein>
    <submittedName>
        <fullName evidence="1">Uncharacterized protein</fullName>
    </submittedName>
</protein>
<evidence type="ECO:0000313" key="1">
    <source>
        <dbReference type="EMBL" id="ALN80824.1"/>
    </source>
</evidence>
<keyword evidence="2" id="KW-1185">Reference proteome</keyword>
<reference evidence="1 2" key="1">
    <citation type="journal article" date="2015" name="BMC Genomics">
        <title>Comparative genomics and metabolic profiling of the genus Lysobacter.</title>
        <authorList>
            <person name="de Bruijn I."/>
            <person name="Cheng X."/>
            <person name="de Jager V."/>
            <person name="Exposito R.G."/>
            <person name="Watrous J."/>
            <person name="Patel N."/>
            <person name="Postma J."/>
            <person name="Dorrestein P.C."/>
            <person name="Kobayashi D."/>
            <person name="Raaijmakers J.M."/>
        </authorList>
    </citation>
    <scope>NUCLEOTIDE SEQUENCE [LARGE SCALE GENOMIC DNA]</scope>
    <source>
        <strain evidence="1 2">76</strain>
    </source>
</reference>
<sequence>MKGKASGAVFAGPEGGRMSCLGYRSDRSRMIRIGAALST</sequence>
<accession>A0A0S2FB84</accession>
<dbReference type="AlphaFoldDB" id="A0A0S2FB84"/>
<dbReference type="Proteomes" id="UP000060787">
    <property type="component" value="Chromosome"/>
</dbReference>
<proteinExistence type="predicted"/>
<organism evidence="1 2">
    <name type="scientific">Lysobacter antibioticus</name>
    <dbReference type="NCBI Taxonomy" id="84531"/>
    <lineage>
        <taxon>Bacteria</taxon>
        <taxon>Pseudomonadati</taxon>
        <taxon>Pseudomonadota</taxon>
        <taxon>Gammaproteobacteria</taxon>
        <taxon>Lysobacterales</taxon>
        <taxon>Lysobacteraceae</taxon>
        <taxon>Lysobacter</taxon>
    </lineage>
</organism>
<dbReference type="EMBL" id="CP011129">
    <property type="protein sequence ID" value="ALN80824.1"/>
    <property type="molecule type" value="Genomic_DNA"/>
</dbReference>
<dbReference type="KEGG" id="lab:LA76x_2693"/>
<name>A0A0S2FB84_LYSAN</name>
<gene>
    <name evidence="1" type="ORF">LA76x_2693</name>
</gene>
<evidence type="ECO:0000313" key="2">
    <source>
        <dbReference type="Proteomes" id="UP000060787"/>
    </source>
</evidence>